<protein>
    <recommendedName>
        <fullName evidence="3">Acyl-CoA dehydrogenase/oxidase C-terminal domain-containing protein</fullName>
    </recommendedName>
</protein>
<dbReference type="PANTHER" id="PTHR43292">
    <property type="entry name" value="ACYL-COA DEHYDROGENASE"/>
    <property type="match status" value="1"/>
</dbReference>
<dbReference type="EMBL" id="AP024828">
    <property type="protein sequence ID" value="BCZ24316.1"/>
    <property type="molecule type" value="Genomic_DNA"/>
</dbReference>
<sequence length="140" mass="15640">MADQLIAEAVDSGAWLRADVRDRLQHMLVDERALQSASFRASVAADRNPGAIDSIRKLVSADLHERAGRIRIDLQPELTMGWPTGTEMPPGTRSFLEMKKYCIAGGTSEIQRNIIAERVLGLPREADPDRDKPFNQRTSR</sequence>
<evidence type="ECO:0000313" key="5">
    <source>
        <dbReference type="Proteomes" id="UP000826012"/>
    </source>
</evidence>
<dbReference type="InterPro" id="IPR052161">
    <property type="entry name" value="Mycobact_Acyl-CoA_DH"/>
</dbReference>
<evidence type="ECO:0000256" key="2">
    <source>
        <dbReference type="ARBA" id="ARBA00023002"/>
    </source>
</evidence>
<dbReference type="SUPFAM" id="SSF47203">
    <property type="entry name" value="Acyl-CoA dehydrogenase C-terminal domain-like"/>
    <property type="match status" value="1"/>
</dbReference>
<dbReference type="InterPro" id="IPR036250">
    <property type="entry name" value="AcylCo_DH-like_C"/>
</dbReference>
<reference evidence="4 5" key="1">
    <citation type="submission" date="2021-07" db="EMBL/GenBank/DDBJ databases">
        <title>Complete genome sequence of nontuberculous Mycobacterium sp. TY59.</title>
        <authorList>
            <person name="Fukushima K."/>
        </authorList>
    </citation>
    <scope>NUCLEOTIDE SEQUENCE [LARGE SCALE GENOMIC DNA]</scope>
    <source>
        <strain evidence="4 5">TY59</strain>
    </source>
</reference>
<dbReference type="Pfam" id="PF00441">
    <property type="entry name" value="Acyl-CoA_dh_1"/>
    <property type="match status" value="1"/>
</dbReference>
<gene>
    <name evidence="4" type="ORF">MTY59_41710</name>
</gene>
<keyword evidence="5" id="KW-1185">Reference proteome</keyword>
<keyword evidence="1" id="KW-0285">Flavoprotein</keyword>
<reference evidence="4 5" key="2">
    <citation type="submission" date="2021-07" db="EMBL/GenBank/DDBJ databases">
        <authorList>
            <person name="Matsumoto Y."/>
            <person name="Motooka D."/>
            <person name="Nakamura S."/>
        </authorList>
    </citation>
    <scope>NUCLEOTIDE SEQUENCE [LARGE SCALE GENOMIC DNA]</scope>
    <source>
        <strain evidence="4 5">TY59</strain>
    </source>
</reference>
<organism evidence="4 5">
    <name type="scientific">Mycobacterium senriense</name>
    <dbReference type="NCBI Taxonomy" id="2775496"/>
    <lineage>
        <taxon>Bacteria</taxon>
        <taxon>Bacillati</taxon>
        <taxon>Actinomycetota</taxon>
        <taxon>Actinomycetes</taxon>
        <taxon>Mycobacteriales</taxon>
        <taxon>Mycobacteriaceae</taxon>
        <taxon>Mycobacterium</taxon>
        <taxon>Mycobacterium avium complex (MAC)</taxon>
    </lineage>
</organism>
<feature type="domain" description="Acyl-CoA dehydrogenase/oxidase C-terminal" evidence="3">
    <location>
        <begin position="19"/>
        <end position="120"/>
    </location>
</feature>
<name>A0ABM7SV82_9MYCO</name>
<evidence type="ECO:0000256" key="1">
    <source>
        <dbReference type="ARBA" id="ARBA00022630"/>
    </source>
</evidence>
<dbReference type="InterPro" id="IPR009075">
    <property type="entry name" value="AcylCo_DH/oxidase_C"/>
</dbReference>
<keyword evidence="2" id="KW-0560">Oxidoreductase</keyword>
<evidence type="ECO:0000259" key="3">
    <source>
        <dbReference type="Pfam" id="PF00441"/>
    </source>
</evidence>
<dbReference type="Gene3D" id="1.20.140.10">
    <property type="entry name" value="Butyryl-CoA Dehydrogenase, subunit A, domain 3"/>
    <property type="match status" value="1"/>
</dbReference>
<dbReference type="Proteomes" id="UP000826012">
    <property type="component" value="Chromosome"/>
</dbReference>
<evidence type="ECO:0000313" key="4">
    <source>
        <dbReference type="EMBL" id="BCZ24316.1"/>
    </source>
</evidence>
<dbReference type="PANTHER" id="PTHR43292:SF3">
    <property type="entry name" value="ACYL-COA DEHYDROGENASE FADE29"/>
    <property type="match status" value="1"/>
</dbReference>
<proteinExistence type="predicted"/>
<accession>A0ABM7SV82</accession>